<proteinExistence type="predicted"/>
<dbReference type="Proteomes" id="UP001304671">
    <property type="component" value="Unassembled WGS sequence"/>
</dbReference>
<protein>
    <submittedName>
        <fullName evidence="1">Uncharacterized protein</fullName>
    </submittedName>
</protein>
<keyword evidence="2" id="KW-1185">Reference proteome</keyword>
<name>A0ABU5QT13_9BACT</name>
<comment type="caution">
    <text evidence="1">The sequence shown here is derived from an EMBL/GenBank/DDBJ whole genome shotgun (WGS) entry which is preliminary data.</text>
</comment>
<sequence length="60" mass="7133">MPRRELLKYHWCDVRDYYPMEDKITDLQVCPWFRSDIGLGKRIAQGLGIDTIAVMPQKHQ</sequence>
<evidence type="ECO:0000313" key="1">
    <source>
        <dbReference type="EMBL" id="MEA5260231.1"/>
    </source>
</evidence>
<reference evidence="1 2" key="1">
    <citation type="submission" date="2023-12" db="EMBL/GenBank/DDBJ databases">
        <title>Novel species of the genus Arcicella isolated from rivers.</title>
        <authorList>
            <person name="Lu H."/>
        </authorList>
    </citation>
    <scope>NUCLEOTIDE SEQUENCE [LARGE SCALE GENOMIC DNA]</scope>
    <source>
        <strain evidence="1 2">LMG 21963</strain>
    </source>
</reference>
<accession>A0ABU5QT13</accession>
<dbReference type="RefSeq" id="WP_323252554.1">
    <property type="nucleotide sequence ID" value="NZ_JAYFUL010000048.1"/>
</dbReference>
<evidence type="ECO:0000313" key="2">
    <source>
        <dbReference type="Proteomes" id="UP001304671"/>
    </source>
</evidence>
<organism evidence="1 2">
    <name type="scientific">Arcicella aquatica</name>
    <dbReference type="NCBI Taxonomy" id="217141"/>
    <lineage>
        <taxon>Bacteria</taxon>
        <taxon>Pseudomonadati</taxon>
        <taxon>Bacteroidota</taxon>
        <taxon>Cytophagia</taxon>
        <taxon>Cytophagales</taxon>
        <taxon>Flectobacillaceae</taxon>
        <taxon>Arcicella</taxon>
    </lineage>
</organism>
<dbReference type="EMBL" id="JAYFUL010000048">
    <property type="protein sequence ID" value="MEA5260231.1"/>
    <property type="molecule type" value="Genomic_DNA"/>
</dbReference>
<gene>
    <name evidence="1" type="ORF">VB264_20705</name>
</gene>